<dbReference type="OrthoDB" id="1932220at2759"/>
<gene>
    <name evidence="4" type="ORF">RCOM_0294420</name>
</gene>
<accession>B9T433</accession>
<evidence type="ECO:0000256" key="2">
    <source>
        <dbReference type="ARBA" id="ARBA00022679"/>
    </source>
</evidence>
<reference evidence="5" key="1">
    <citation type="journal article" date="2010" name="Nat. Biotechnol.">
        <title>Draft genome sequence of the oilseed species Ricinus communis.</title>
        <authorList>
            <person name="Chan A.P."/>
            <person name="Crabtree J."/>
            <person name="Zhao Q."/>
            <person name="Lorenzi H."/>
            <person name="Orvis J."/>
            <person name="Puiu D."/>
            <person name="Melake-Berhan A."/>
            <person name="Jones K.M."/>
            <person name="Redman J."/>
            <person name="Chen G."/>
            <person name="Cahoon E.B."/>
            <person name="Gedil M."/>
            <person name="Stanke M."/>
            <person name="Haas B.J."/>
            <person name="Wortman J.R."/>
            <person name="Fraser-Liggett C.M."/>
            <person name="Ravel J."/>
            <person name="Rabinowicz P.D."/>
        </authorList>
    </citation>
    <scope>NUCLEOTIDE SEQUENCE [LARGE SCALE GENOMIC DNA]</scope>
    <source>
        <strain evidence="5">cv. Hale</strain>
    </source>
</reference>
<dbReference type="STRING" id="3988.B9T433"/>
<dbReference type="Proteomes" id="UP000008311">
    <property type="component" value="Unassembled WGS sequence"/>
</dbReference>
<dbReference type="PANTHER" id="PTHR31623:SF33">
    <property type="entry name" value="STEMMADENINE O-ACETYLTRANSFERASE-LIKE"/>
    <property type="match status" value="1"/>
</dbReference>
<dbReference type="EC" id="2.3.1.150" evidence="4"/>
<keyword evidence="2 4" id="KW-0808">Transferase</keyword>
<name>B9T433_RICCO</name>
<dbReference type="Gene3D" id="3.30.559.10">
    <property type="entry name" value="Chloramphenicol acetyltransferase-like domain"/>
    <property type="match status" value="2"/>
</dbReference>
<protein>
    <submittedName>
        <fullName evidence="4">3'-N-debenzoyl-2'-deoxytaxol N-benzoyltransferase, putative</fullName>
        <ecNumber evidence="4">2.3.1.150</ecNumber>
    </submittedName>
</protein>
<evidence type="ECO:0000256" key="1">
    <source>
        <dbReference type="ARBA" id="ARBA00009861"/>
    </source>
</evidence>
<dbReference type="OMA" id="CPTESND"/>
<dbReference type="Pfam" id="PF02458">
    <property type="entry name" value="Transferase"/>
    <property type="match status" value="1"/>
</dbReference>
<dbReference type="AlphaFoldDB" id="B9T433"/>
<dbReference type="InterPro" id="IPR023213">
    <property type="entry name" value="CAT-like_dom_sf"/>
</dbReference>
<dbReference type="eggNOG" id="ENOG502QYCI">
    <property type="taxonomic scope" value="Eukaryota"/>
</dbReference>
<dbReference type="PANTHER" id="PTHR31623">
    <property type="entry name" value="F21J9.9"/>
    <property type="match status" value="1"/>
</dbReference>
<evidence type="ECO:0000313" key="4">
    <source>
        <dbReference type="EMBL" id="EEF29377.1"/>
    </source>
</evidence>
<dbReference type="GO" id="GO:0047180">
    <property type="term" value="F:salutaridinol 7-O-acetyltransferase activity"/>
    <property type="evidence" value="ECO:0007669"/>
    <property type="project" value="UniProtKB-EC"/>
</dbReference>
<evidence type="ECO:0000313" key="5">
    <source>
        <dbReference type="Proteomes" id="UP000008311"/>
    </source>
</evidence>
<keyword evidence="5" id="KW-1185">Reference proteome</keyword>
<proteinExistence type="inferred from homology"/>
<comment type="similarity">
    <text evidence="1">Belongs to the plant acyltransferase family.</text>
</comment>
<evidence type="ECO:0000256" key="3">
    <source>
        <dbReference type="ARBA" id="ARBA00023315"/>
    </source>
</evidence>
<dbReference type="EMBL" id="EQ974450">
    <property type="protein sequence ID" value="EEF29377.1"/>
    <property type="molecule type" value="Genomic_DNA"/>
</dbReference>
<sequence>MEINKISETFIKPFSSTPPHLKTYKISLIDQFLMYGVDIPLLFFYSNPRYDLANPIVSDDFISKRSQQLKQSLSETLVHYYPLAGRIKDHLSVDCNDEGVYYVEARATIPLSEYLNQPDHLTLMDSLLPRQPSCYESSSPGSYGVTIQETTFLCGSITIGLFGSHMIMDAAGLTSFIKAWAASATMCNTTKEIVPPSYDGASIFPQYDAFPRDATMASFDGPFLKTGKLAARTFVFDASSISDLKTQAATNSCAENPTRIEAVSSFLFECISAVLQAKSGVERPFAFSFLVSWKRKAIPPLPESLFGNFIWMASGLSSPEDTRLTRLVSKVRGAVRKINTNFVKNTQSDGAFSKLSEMIKETSREFTSSSFINGVNFVMVSSLCNLGLYEVDFGWGKPIWVTCVDVPLNSAPDDEFLNSMVLMDSRSGRGIEAWVFMDEEDLVLMEKYEKLLAYASINPSPLKRDLPVSHP</sequence>
<keyword evidence="3 4" id="KW-0012">Acyltransferase</keyword>
<organism evidence="4 5">
    <name type="scientific">Ricinus communis</name>
    <name type="common">Castor bean</name>
    <dbReference type="NCBI Taxonomy" id="3988"/>
    <lineage>
        <taxon>Eukaryota</taxon>
        <taxon>Viridiplantae</taxon>
        <taxon>Streptophyta</taxon>
        <taxon>Embryophyta</taxon>
        <taxon>Tracheophyta</taxon>
        <taxon>Spermatophyta</taxon>
        <taxon>Magnoliopsida</taxon>
        <taxon>eudicotyledons</taxon>
        <taxon>Gunneridae</taxon>
        <taxon>Pentapetalae</taxon>
        <taxon>rosids</taxon>
        <taxon>fabids</taxon>
        <taxon>Malpighiales</taxon>
        <taxon>Euphorbiaceae</taxon>
        <taxon>Acalyphoideae</taxon>
        <taxon>Acalypheae</taxon>
        <taxon>Ricinus</taxon>
    </lineage>
</organism>
<dbReference type="InParanoid" id="B9T433"/>